<dbReference type="Proteomes" id="UP001165079">
    <property type="component" value="Unassembled WGS sequence"/>
</dbReference>
<evidence type="ECO:0000256" key="1">
    <source>
        <dbReference type="SAM" id="MobiDB-lite"/>
    </source>
</evidence>
<protein>
    <submittedName>
        <fullName evidence="2">RNA-binding protein</fullName>
    </submittedName>
</protein>
<feature type="compositionally biased region" description="Basic and acidic residues" evidence="1">
    <location>
        <begin position="214"/>
        <end position="230"/>
    </location>
</feature>
<reference evidence="2" key="1">
    <citation type="submission" date="2023-03" db="EMBL/GenBank/DDBJ databases">
        <title>Actinorhabdospora filicis NBRC 111898.</title>
        <authorList>
            <person name="Ichikawa N."/>
            <person name="Sato H."/>
            <person name="Tonouchi N."/>
        </authorList>
    </citation>
    <scope>NUCLEOTIDE SEQUENCE</scope>
    <source>
        <strain evidence="2">NBRC 111898</strain>
    </source>
</reference>
<dbReference type="PANTHER" id="PTHR34547:SF1">
    <property type="entry name" value="YACP-LIKE NYN DOMAIN PROTEIN"/>
    <property type="match status" value="1"/>
</dbReference>
<gene>
    <name evidence="2" type="ORF">Afil01_48540</name>
</gene>
<feature type="region of interest" description="Disordered" evidence="1">
    <location>
        <begin position="208"/>
        <end position="230"/>
    </location>
</feature>
<name>A0A9W6W565_9ACTN</name>
<feature type="compositionally biased region" description="Acidic residues" evidence="1">
    <location>
        <begin position="22"/>
        <end position="43"/>
    </location>
</feature>
<dbReference type="InterPro" id="IPR010298">
    <property type="entry name" value="YacP-like"/>
</dbReference>
<comment type="caution">
    <text evidence="2">The sequence shown here is derived from an EMBL/GenBank/DDBJ whole genome shotgun (WGS) entry which is preliminary data.</text>
</comment>
<keyword evidence="3" id="KW-1185">Reference proteome</keyword>
<accession>A0A9W6W565</accession>
<evidence type="ECO:0000313" key="2">
    <source>
        <dbReference type="EMBL" id="GLZ80047.1"/>
    </source>
</evidence>
<dbReference type="Pfam" id="PF05991">
    <property type="entry name" value="NYN_YacP"/>
    <property type="match status" value="1"/>
</dbReference>
<sequence length="471" mass="50524">MNARPGEDPAESGEFHPTEADGAAELDANEPDATEPDAAEPELPEAVRLRVIQLAAHSMPTLRRDELPRPLWPVAKWEPRRRARLGGSKIAAQLAVDPDFRAAIATRATDEAGELGAAVSAGAPPAAADPVEVAALAYLTRPEGWLDLLGSAGAAVRSMDEDAEVTARLARAQQAVAHAEHDKALAEREAEKLRVELAELRDEVNELRSQSRTMSKDLREATRRADKATDSLAAERGRLAKAGEDHKVEVRRLRAELEQSSKALEAARHGARDARALNDARLWLLLETIGGAAQGLRRELALEPAERTPADLVAGALAELPGAAGQAAARGLEADDPARLDDLLSLPKAHLVVDGYNVTMRGYKELSLEQQRARLIRGLGGLAAQTGAETTIVFDGAERIHGLPPAPRGVRVLFSKKGVTADSVIRELVRNEPDGRVIVVISSDKEVADGTRRHGAYPLSSDTLLRRLGRS</sequence>
<dbReference type="EMBL" id="BSTX01000003">
    <property type="protein sequence ID" value="GLZ80047.1"/>
    <property type="molecule type" value="Genomic_DNA"/>
</dbReference>
<evidence type="ECO:0000313" key="3">
    <source>
        <dbReference type="Proteomes" id="UP001165079"/>
    </source>
</evidence>
<feature type="region of interest" description="Disordered" evidence="1">
    <location>
        <begin position="1"/>
        <end position="45"/>
    </location>
</feature>
<organism evidence="2 3">
    <name type="scientific">Actinorhabdospora filicis</name>
    <dbReference type="NCBI Taxonomy" id="1785913"/>
    <lineage>
        <taxon>Bacteria</taxon>
        <taxon>Bacillati</taxon>
        <taxon>Actinomycetota</taxon>
        <taxon>Actinomycetes</taxon>
        <taxon>Micromonosporales</taxon>
        <taxon>Micromonosporaceae</taxon>
        <taxon>Actinorhabdospora</taxon>
    </lineage>
</organism>
<dbReference type="PANTHER" id="PTHR34547">
    <property type="entry name" value="YACP-LIKE NYN DOMAIN PROTEIN"/>
    <property type="match status" value="1"/>
</dbReference>
<dbReference type="AlphaFoldDB" id="A0A9W6W565"/>
<proteinExistence type="predicted"/>